<keyword evidence="1" id="KW-1133">Transmembrane helix</keyword>
<protein>
    <submittedName>
        <fullName evidence="2">Uncharacterized protein</fullName>
    </submittedName>
</protein>
<sequence length="95" mass="10139">MSKNTQIDPDLTFEPLRRVIGKLLLVWGALLPLIALPYTLVDAYPPVPLLILPLTAATAAVDPGALVLAYHDIIAGALTLIGMGLSFLVLPPPFR</sequence>
<dbReference type="Proteomes" id="UP000019486">
    <property type="component" value="Unassembled WGS sequence"/>
</dbReference>
<feature type="transmembrane region" description="Helical" evidence="1">
    <location>
        <begin position="20"/>
        <end position="40"/>
    </location>
</feature>
<keyword evidence="3" id="KW-1185">Reference proteome</keyword>
<proteinExistence type="predicted"/>
<keyword evidence="1" id="KW-0812">Transmembrane</keyword>
<dbReference type="AlphaFoldDB" id="W9H4F9"/>
<feature type="transmembrane region" description="Helical" evidence="1">
    <location>
        <begin position="73"/>
        <end position="90"/>
    </location>
</feature>
<name>W9H4F9_9PROT</name>
<evidence type="ECO:0000256" key="1">
    <source>
        <dbReference type="SAM" id="Phobius"/>
    </source>
</evidence>
<evidence type="ECO:0000313" key="2">
    <source>
        <dbReference type="EMBL" id="EWY39671.1"/>
    </source>
</evidence>
<keyword evidence="1" id="KW-0472">Membrane</keyword>
<evidence type="ECO:0000313" key="3">
    <source>
        <dbReference type="Proteomes" id="UP000019486"/>
    </source>
</evidence>
<gene>
    <name evidence="2" type="ORF">N825_05500</name>
</gene>
<dbReference type="RefSeq" id="WP_037453909.1">
    <property type="nucleotide sequence ID" value="NZ_AVFL01000011.1"/>
</dbReference>
<organism evidence="2 3">
    <name type="scientific">Skermanella stibiiresistens SB22</name>
    <dbReference type="NCBI Taxonomy" id="1385369"/>
    <lineage>
        <taxon>Bacteria</taxon>
        <taxon>Pseudomonadati</taxon>
        <taxon>Pseudomonadota</taxon>
        <taxon>Alphaproteobacteria</taxon>
        <taxon>Rhodospirillales</taxon>
        <taxon>Azospirillaceae</taxon>
        <taxon>Skermanella</taxon>
    </lineage>
</organism>
<accession>W9H4F9</accession>
<dbReference type="EMBL" id="AVFL01000011">
    <property type="protein sequence ID" value="EWY39671.1"/>
    <property type="molecule type" value="Genomic_DNA"/>
</dbReference>
<comment type="caution">
    <text evidence="2">The sequence shown here is derived from an EMBL/GenBank/DDBJ whole genome shotgun (WGS) entry which is preliminary data.</text>
</comment>
<reference evidence="2 3" key="1">
    <citation type="submission" date="2013-08" db="EMBL/GenBank/DDBJ databases">
        <title>The genome sequence of Skermanella stibiiresistens.</title>
        <authorList>
            <person name="Zhu W."/>
            <person name="Wang G."/>
        </authorList>
    </citation>
    <scope>NUCLEOTIDE SEQUENCE [LARGE SCALE GENOMIC DNA]</scope>
    <source>
        <strain evidence="2 3">SB22</strain>
    </source>
</reference>